<dbReference type="Pfam" id="PF00255">
    <property type="entry name" value="GSHPx"/>
    <property type="match status" value="1"/>
</dbReference>
<dbReference type="AlphaFoldDB" id="A0A5N5SUW5"/>
<keyword evidence="5" id="KW-0964">Secreted</keyword>
<dbReference type="PANTHER" id="PTHR11592:SF88">
    <property type="entry name" value="GLUTATHIONE PEROXIDASE-RELATED"/>
    <property type="match status" value="1"/>
</dbReference>
<gene>
    <name evidence="13" type="primary">GPx</name>
    <name evidence="13" type="ORF">Anas_06163</name>
</gene>
<evidence type="ECO:0000256" key="7">
    <source>
        <dbReference type="ARBA" id="ARBA00022729"/>
    </source>
</evidence>
<dbReference type="PROSITE" id="PS00460">
    <property type="entry name" value="GLUTATHIONE_PEROXID_1"/>
    <property type="match status" value="1"/>
</dbReference>
<dbReference type="SUPFAM" id="SSF52833">
    <property type="entry name" value="Thioredoxin-like"/>
    <property type="match status" value="1"/>
</dbReference>
<keyword evidence="8 11" id="KW-0560">Oxidoreductase</keyword>
<dbReference type="InterPro" id="IPR000889">
    <property type="entry name" value="Glutathione_peroxidase"/>
</dbReference>
<organism evidence="13 14">
    <name type="scientific">Armadillidium nasatum</name>
    <dbReference type="NCBI Taxonomy" id="96803"/>
    <lineage>
        <taxon>Eukaryota</taxon>
        <taxon>Metazoa</taxon>
        <taxon>Ecdysozoa</taxon>
        <taxon>Arthropoda</taxon>
        <taxon>Crustacea</taxon>
        <taxon>Multicrustacea</taxon>
        <taxon>Malacostraca</taxon>
        <taxon>Eumalacostraca</taxon>
        <taxon>Peracarida</taxon>
        <taxon>Isopoda</taxon>
        <taxon>Oniscidea</taxon>
        <taxon>Crinocheta</taxon>
        <taxon>Armadillidiidae</taxon>
        <taxon>Armadillidium</taxon>
    </lineage>
</organism>
<evidence type="ECO:0000313" key="13">
    <source>
        <dbReference type="EMBL" id="KAB7497718.1"/>
    </source>
</evidence>
<comment type="subcellular location">
    <subcellularLocation>
        <location evidence="2">Secreted</location>
    </subcellularLocation>
</comment>
<dbReference type="GO" id="GO:0005576">
    <property type="term" value="C:extracellular region"/>
    <property type="evidence" value="ECO:0007669"/>
    <property type="project" value="UniProtKB-SubCell"/>
</dbReference>
<evidence type="ECO:0000256" key="10">
    <source>
        <dbReference type="PIRSR" id="PIRSR000303-1"/>
    </source>
</evidence>
<evidence type="ECO:0000256" key="3">
    <source>
        <dbReference type="ARBA" id="ARBA00006926"/>
    </source>
</evidence>
<evidence type="ECO:0000256" key="12">
    <source>
        <dbReference type="SAM" id="SignalP"/>
    </source>
</evidence>
<dbReference type="PROSITE" id="PS51355">
    <property type="entry name" value="GLUTATHIONE_PEROXID_3"/>
    <property type="match status" value="1"/>
</dbReference>
<dbReference type="Gene3D" id="3.40.30.10">
    <property type="entry name" value="Glutaredoxin"/>
    <property type="match status" value="1"/>
</dbReference>
<evidence type="ECO:0000256" key="9">
    <source>
        <dbReference type="ARBA" id="ARBA00023180"/>
    </source>
</evidence>
<dbReference type="PIRSF" id="PIRSF000303">
    <property type="entry name" value="Glutathion_perox"/>
    <property type="match status" value="1"/>
</dbReference>
<evidence type="ECO:0000256" key="8">
    <source>
        <dbReference type="ARBA" id="ARBA00023002"/>
    </source>
</evidence>
<comment type="similarity">
    <text evidence="3 11">Belongs to the glutathione peroxidase family.</text>
</comment>
<keyword evidence="9" id="KW-0325">Glycoprotein</keyword>
<sequence>MCCYTRRHWITLRMIRSILLLGTLVGLSMGEIYYTVNCTGSEDIYQYNATLLDGSATINFGDYRGKVFVIYNVASFCGMTNATYHQINYLASKFAEDDFLIIGFPCDNFGQLEPASSYDEIVNGVKYVRPGGGFVANLTYFEKIDVNGDNEHPIYTYLKQANCPYTDTEFRTGLFYSPERVSDVRWNWEKFLIAKDGKPYKRYHYSTMDPAYLEDDIAYLLSQ</sequence>
<evidence type="ECO:0000256" key="11">
    <source>
        <dbReference type="RuleBase" id="RU000499"/>
    </source>
</evidence>
<protein>
    <recommendedName>
        <fullName evidence="4 11">Glutathione peroxidase</fullName>
    </recommendedName>
</protein>
<evidence type="ECO:0000256" key="5">
    <source>
        <dbReference type="ARBA" id="ARBA00022525"/>
    </source>
</evidence>
<dbReference type="PANTHER" id="PTHR11592">
    <property type="entry name" value="GLUTATHIONE PEROXIDASE"/>
    <property type="match status" value="1"/>
</dbReference>
<accession>A0A5N5SUW5</accession>
<proteinExistence type="inferred from homology"/>
<feature type="signal peptide" evidence="12">
    <location>
        <begin position="1"/>
        <end position="30"/>
    </location>
</feature>
<dbReference type="PRINTS" id="PR01011">
    <property type="entry name" value="GLUTPROXDASE"/>
</dbReference>
<evidence type="ECO:0000256" key="1">
    <source>
        <dbReference type="ARBA" id="ARBA00000217"/>
    </source>
</evidence>
<evidence type="ECO:0000256" key="6">
    <source>
        <dbReference type="ARBA" id="ARBA00022559"/>
    </source>
</evidence>
<dbReference type="InterPro" id="IPR036249">
    <property type="entry name" value="Thioredoxin-like_sf"/>
</dbReference>
<feature type="chain" id="PRO_5024420819" description="Glutathione peroxidase" evidence="12">
    <location>
        <begin position="31"/>
        <end position="223"/>
    </location>
</feature>
<keyword evidence="7 12" id="KW-0732">Signal</keyword>
<dbReference type="InterPro" id="IPR029759">
    <property type="entry name" value="GPX_AS"/>
</dbReference>
<comment type="catalytic activity">
    <reaction evidence="1">
        <text>2 glutathione + H2O2 = glutathione disulfide + 2 H2O</text>
        <dbReference type="Rhea" id="RHEA:16833"/>
        <dbReference type="ChEBI" id="CHEBI:15377"/>
        <dbReference type="ChEBI" id="CHEBI:16240"/>
        <dbReference type="ChEBI" id="CHEBI:57925"/>
        <dbReference type="ChEBI" id="CHEBI:58297"/>
        <dbReference type="EC" id="1.11.1.9"/>
    </reaction>
</comment>
<dbReference type="Proteomes" id="UP000326759">
    <property type="component" value="Unassembled WGS sequence"/>
</dbReference>
<evidence type="ECO:0000256" key="4">
    <source>
        <dbReference type="ARBA" id="ARBA00012310"/>
    </source>
</evidence>
<evidence type="ECO:0000313" key="14">
    <source>
        <dbReference type="Proteomes" id="UP000326759"/>
    </source>
</evidence>
<name>A0A5N5SUW5_9CRUS</name>
<keyword evidence="6 11" id="KW-0575">Peroxidase</keyword>
<dbReference type="EMBL" id="SEYY01020000">
    <property type="protein sequence ID" value="KAB7497718.1"/>
    <property type="molecule type" value="Genomic_DNA"/>
</dbReference>
<evidence type="ECO:0000256" key="2">
    <source>
        <dbReference type="ARBA" id="ARBA00004613"/>
    </source>
</evidence>
<dbReference type="GO" id="GO:0004602">
    <property type="term" value="F:glutathione peroxidase activity"/>
    <property type="evidence" value="ECO:0007669"/>
    <property type="project" value="UniProtKB-EC"/>
</dbReference>
<dbReference type="OrthoDB" id="446890at2759"/>
<feature type="active site" evidence="10">
    <location>
        <position position="77"/>
    </location>
</feature>
<dbReference type="CDD" id="cd00340">
    <property type="entry name" value="GSH_Peroxidase"/>
    <property type="match status" value="1"/>
</dbReference>
<comment type="caution">
    <text evidence="13">The sequence shown here is derived from an EMBL/GenBank/DDBJ whole genome shotgun (WGS) entry which is preliminary data.</text>
</comment>
<dbReference type="GO" id="GO:0006979">
    <property type="term" value="P:response to oxidative stress"/>
    <property type="evidence" value="ECO:0007669"/>
    <property type="project" value="InterPro"/>
</dbReference>
<reference evidence="13 14" key="1">
    <citation type="journal article" date="2019" name="PLoS Biol.">
        <title>Sex chromosomes control vertical transmission of feminizing Wolbachia symbionts in an isopod.</title>
        <authorList>
            <person name="Becking T."/>
            <person name="Chebbi M.A."/>
            <person name="Giraud I."/>
            <person name="Moumen B."/>
            <person name="Laverre T."/>
            <person name="Caubet Y."/>
            <person name="Peccoud J."/>
            <person name="Gilbert C."/>
            <person name="Cordaux R."/>
        </authorList>
    </citation>
    <scope>NUCLEOTIDE SEQUENCE [LARGE SCALE GENOMIC DNA]</scope>
    <source>
        <strain evidence="13">ANa2</strain>
        <tissue evidence="13">Whole body excluding digestive tract and cuticle</tissue>
    </source>
</reference>
<keyword evidence="14" id="KW-1185">Reference proteome</keyword>